<proteinExistence type="predicted"/>
<evidence type="ECO:0000313" key="2">
    <source>
        <dbReference type="EMBL" id="CAB4146054.1"/>
    </source>
</evidence>
<dbReference type="EMBL" id="LR796709">
    <property type="protein sequence ID" value="CAB4160932.1"/>
    <property type="molecule type" value="Genomic_DNA"/>
</dbReference>
<evidence type="ECO:0000313" key="9">
    <source>
        <dbReference type="EMBL" id="CAB4216103.1"/>
    </source>
</evidence>
<dbReference type="EMBL" id="LR796461">
    <property type="protein sequence ID" value="CAB4146054.1"/>
    <property type="molecule type" value="Genomic_DNA"/>
</dbReference>
<evidence type="ECO:0000313" key="11">
    <source>
        <dbReference type="EMBL" id="CAB5230768.1"/>
    </source>
</evidence>
<evidence type="ECO:0000313" key="3">
    <source>
        <dbReference type="EMBL" id="CAB4150978.1"/>
    </source>
</evidence>
<dbReference type="EMBL" id="LR797492">
    <property type="protein sequence ID" value="CAB4220165.1"/>
    <property type="molecule type" value="Genomic_DNA"/>
</dbReference>
<gene>
    <name evidence="6" type="ORF">UFOVP1031_34</name>
    <name evidence="7" type="ORF">UFOVP1172_101</name>
    <name evidence="8" type="ORF">UFOVP1240_6</name>
    <name evidence="9" type="ORF">UFOVP1486_63</name>
    <name evidence="11" type="ORF">UFOVP1578_106</name>
    <name evidence="10" type="ORF">UFOVP1630_98</name>
    <name evidence="1" type="ORF">UFOVP288_23</name>
    <name evidence="2" type="ORF">UFOVP483_16</name>
    <name evidence="3" type="ORF">UFOVP573_92</name>
    <name evidence="4" type="ORF">UFOVP769_23</name>
    <name evidence="5" type="ORF">UFOVP962_148</name>
</gene>
<evidence type="ECO:0000313" key="8">
    <source>
        <dbReference type="EMBL" id="CAB4191930.1"/>
    </source>
</evidence>
<reference evidence="11" key="1">
    <citation type="submission" date="2020-05" db="EMBL/GenBank/DDBJ databases">
        <authorList>
            <person name="Chiriac C."/>
            <person name="Salcher M."/>
            <person name="Ghai R."/>
            <person name="Kavagutti S V."/>
        </authorList>
    </citation>
    <scope>NUCLEOTIDE SEQUENCE</scope>
</reference>
<evidence type="ECO:0000313" key="1">
    <source>
        <dbReference type="EMBL" id="CAB4135621.1"/>
    </source>
</evidence>
<evidence type="ECO:0000313" key="4">
    <source>
        <dbReference type="EMBL" id="CAB4160932.1"/>
    </source>
</evidence>
<dbReference type="EMBL" id="LR796305">
    <property type="protein sequence ID" value="CAB4135621.1"/>
    <property type="molecule type" value="Genomic_DNA"/>
</dbReference>
<accession>A0A6J7XRX3</accession>
<evidence type="ECO:0000313" key="5">
    <source>
        <dbReference type="EMBL" id="CAB4175315.1"/>
    </source>
</evidence>
<evidence type="ECO:0000313" key="6">
    <source>
        <dbReference type="EMBL" id="CAB4179142.1"/>
    </source>
</evidence>
<dbReference type="EMBL" id="LR797180">
    <property type="protein sequence ID" value="CAB4191930.1"/>
    <property type="molecule type" value="Genomic_DNA"/>
</dbReference>
<evidence type="ECO:0000313" key="10">
    <source>
        <dbReference type="EMBL" id="CAB4220165.1"/>
    </source>
</evidence>
<dbReference type="EMBL" id="LR797434">
    <property type="protein sequence ID" value="CAB4216103.1"/>
    <property type="molecule type" value="Genomic_DNA"/>
</dbReference>
<dbReference type="EMBL" id="LR796980">
    <property type="protein sequence ID" value="CAB4179142.1"/>
    <property type="molecule type" value="Genomic_DNA"/>
</dbReference>
<evidence type="ECO:0000313" key="7">
    <source>
        <dbReference type="EMBL" id="CAB4188782.1"/>
    </source>
</evidence>
<name>A0A6J7XRX3_9CAUD</name>
<dbReference type="EMBL" id="LR796548">
    <property type="protein sequence ID" value="CAB4150978.1"/>
    <property type="molecule type" value="Genomic_DNA"/>
</dbReference>
<sequence length="62" mass="7396">MNKDELTTYIYNNMSQYRPSNTTLATKHAESFWRVFETKLVSNDTDIVDLLDTFIENTFKRQ</sequence>
<dbReference type="EMBL" id="LR797130">
    <property type="protein sequence ID" value="CAB4188782.1"/>
    <property type="molecule type" value="Genomic_DNA"/>
</dbReference>
<protein>
    <submittedName>
        <fullName evidence="11">Uncharacterized protein</fullName>
    </submittedName>
</protein>
<dbReference type="EMBL" id="LR796917">
    <property type="protein sequence ID" value="CAB4175315.1"/>
    <property type="molecule type" value="Genomic_DNA"/>
</dbReference>
<organism evidence="11">
    <name type="scientific">uncultured Caudovirales phage</name>
    <dbReference type="NCBI Taxonomy" id="2100421"/>
    <lineage>
        <taxon>Viruses</taxon>
        <taxon>Duplodnaviria</taxon>
        <taxon>Heunggongvirae</taxon>
        <taxon>Uroviricota</taxon>
        <taxon>Caudoviricetes</taxon>
        <taxon>Peduoviridae</taxon>
        <taxon>Maltschvirus</taxon>
        <taxon>Maltschvirus maltsch</taxon>
    </lineage>
</organism>
<dbReference type="EMBL" id="LR798423">
    <property type="protein sequence ID" value="CAB5230768.1"/>
    <property type="molecule type" value="Genomic_DNA"/>
</dbReference>